<organism evidence="2 3">
    <name type="scientific">Tepidanaerobacter acetatoxydans (strain DSM 21804 / JCM 16047 / Re1)</name>
    <dbReference type="NCBI Taxonomy" id="1209989"/>
    <lineage>
        <taxon>Bacteria</taxon>
        <taxon>Bacillati</taxon>
        <taxon>Bacillota</taxon>
        <taxon>Clostridia</taxon>
        <taxon>Thermosediminibacterales</taxon>
        <taxon>Tepidanaerobacteraceae</taxon>
        <taxon>Tepidanaerobacter</taxon>
    </lineage>
</organism>
<keyword evidence="3" id="KW-1185">Reference proteome</keyword>
<accession>L0RYY1</accession>
<dbReference type="NCBIfam" id="NF037995">
    <property type="entry name" value="TRAP_S1"/>
    <property type="match status" value="1"/>
</dbReference>
<dbReference type="OrthoDB" id="9815946at2"/>
<dbReference type="PANTHER" id="PTHR33376">
    <property type="match status" value="1"/>
</dbReference>
<dbReference type="Gene3D" id="3.40.190.170">
    <property type="entry name" value="Bacterial extracellular solute-binding protein, family 7"/>
    <property type="match status" value="1"/>
</dbReference>
<dbReference type="GO" id="GO:0030246">
    <property type="term" value="F:carbohydrate binding"/>
    <property type="evidence" value="ECO:0007669"/>
    <property type="project" value="TreeGrafter"/>
</dbReference>
<dbReference type="InterPro" id="IPR018389">
    <property type="entry name" value="DctP_fam"/>
</dbReference>
<dbReference type="NCBIfam" id="TIGR00787">
    <property type="entry name" value="dctP"/>
    <property type="match status" value="1"/>
</dbReference>
<dbReference type="CDD" id="cd13675">
    <property type="entry name" value="PBP2_TRAP_SBP_like_5"/>
    <property type="match status" value="1"/>
</dbReference>
<dbReference type="InterPro" id="IPR038404">
    <property type="entry name" value="TRAP_DctP_sf"/>
</dbReference>
<dbReference type="Pfam" id="PF03480">
    <property type="entry name" value="DctP"/>
    <property type="match status" value="1"/>
</dbReference>
<dbReference type="PIRSF" id="PIRSF006470">
    <property type="entry name" value="DctB"/>
    <property type="match status" value="1"/>
</dbReference>
<dbReference type="RefSeq" id="WP_013777267.1">
    <property type="nucleotide sequence ID" value="NC_015519.1"/>
</dbReference>
<dbReference type="eggNOG" id="COG1638">
    <property type="taxonomic scope" value="Bacteria"/>
</dbReference>
<sequence length="343" mass="37776">MSKKNLALLLISLLIIGLLAGCGGGQQNGNDAAPSGNQDKGGTITIKVGHVLAPTHPYTLGLQKFAELVDEKTDGKIKVEVFHSSQLGNERDMVEALQLGTQEMTLVSTAPLASFTKQFLVFDLPFVFKDTESARKVLDSELGQGLLNSLESQGIMGLCYFENGFRHVTNSKHPINKPEDLKGIKIRTMENPIHMATFKVMGADPTPMAFGELFTALQQKTIDAQENPLPIIETSKFYEVQEYLSLTGHFYAPAPLLISKSFFEGLAPELQAALKEAAIEARDYERGLLDDMNAKLVEELKEKGMKVNEPDKTLFVEAVQSVYKQFESDITPELIQKVVDAQK</sequence>
<dbReference type="Proteomes" id="UP000010802">
    <property type="component" value="Chromosome"/>
</dbReference>
<dbReference type="SUPFAM" id="SSF53850">
    <property type="entry name" value="Periplasmic binding protein-like II"/>
    <property type="match status" value="1"/>
</dbReference>
<dbReference type="KEGG" id="tep:TepRe1_0134"/>
<dbReference type="GO" id="GO:0055085">
    <property type="term" value="P:transmembrane transport"/>
    <property type="evidence" value="ECO:0007669"/>
    <property type="project" value="InterPro"/>
</dbReference>
<name>F4LS80_TEPAE</name>
<dbReference type="STRING" id="1209989.TepRe1_0134"/>
<dbReference type="InterPro" id="IPR004682">
    <property type="entry name" value="TRAP_DctP"/>
</dbReference>
<accession>F4LS80</accession>
<evidence type="ECO:0000313" key="2">
    <source>
        <dbReference type="EMBL" id="CCP24833.1"/>
    </source>
</evidence>
<dbReference type="PANTHER" id="PTHR33376:SF18">
    <property type="entry name" value="2,3-DIKETO-L-GULONATE-BINDING PERIPLASMIC PROTEIN YIAO"/>
    <property type="match status" value="1"/>
</dbReference>
<dbReference type="EMBL" id="HF563609">
    <property type="protein sequence ID" value="CCP24833.1"/>
    <property type="molecule type" value="Genomic_DNA"/>
</dbReference>
<dbReference type="AlphaFoldDB" id="F4LS80"/>
<dbReference type="PROSITE" id="PS51257">
    <property type="entry name" value="PROKAR_LIPOPROTEIN"/>
    <property type="match status" value="1"/>
</dbReference>
<dbReference type="HOGENOM" id="CLU_036176_1_3_9"/>
<protein>
    <submittedName>
        <fullName evidence="2">TRAP dicarboxylate transporter, DctP subunit</fullName>
    </submittedName>
</protein>
<keyword evidence="1" id="KW-0732">Signal</keyword>
<evidence type="ECO:0000256" key="1">
    <source>
        <dbReference type="ARBA" id="ARBA00022729"/>
    </source>
</evidence>
<gene>
    <name evidence="2" type="ordered locus">TEPIRE1_0144</name>
</gene>
<dbReference type="KEGG" id="tae:TepiRe1_0144"/>
<reference evidence="3" key="1">
    <citation type="journal article" date="2013" name="Genome Announc.">
        <title>First genome sequence of a syntrophic acetate-oxidizing bacterium, Tepidanaerobacter acetatoxydans strain Re1.</title>
        <authorList>
            <person name="Manzoor S."/>
            <person name="Bongcam-Rudloff E."/>
            <person name="Schnurer A."/>
            <person name="Muller B."/>
        </authorList>
    </citation>
    <scope>NUCLEOTIDE SEQUENCE [LARGE SCALE GENOMIC DNA]</scope>
    <source>
        <strain evidence="3">Re1</strain>
    </source>
</reference>
<evidence type="ECO:0000313" key="3">
    <source>
        <dbReference type="Proteomes" id="UP000010802"/>
    </source>
</evidence>
<dbReference type="GO" id="GO:0030288">
    <property type="term" value="C:outer membrane-bounded periplasmic space"/>
    <property type="evidence" value="ECO:0007669"/>
    <property type="project" value="InterPro"/>
</dbReference>
<proteinExistence type="predicted"/>
<dbReference type="PATRIC" id="fig|1209989.3.peg.164"/>